<gene>
    <name evidence="1" type="ORF">GH714_018450</name>
</gene>
<comment type="caution">
    <text evidence="1">The sequence shown here is derived from an EMBL/GenBank/DDBJ whole genome shotgun (WGS) entry which is preliminary data.</text>
</comment>
<protein>
    <submittedName>
        <fullName evidence="1">Uncharacterized protein</fullName>
    </submittedName>
</protein>
<reference evidence="1 2" key="1">
    <citation type="journal article" date="2020" name="Mol. Plant">
        <title>The Chromosome-Based Rubber Tree Genome Provides New Insights into Spurge Genome Evolution and Rubber Biosynthesis.</title>
        <authorList>
            <person name="Liu J."/>
            <person name="Shi C."/>
            <person name="Shi C.C."/>
            <person name="Li W."/>
            <person name="Zhang Q.J."/>
            <person name="Zhang Y."/>
            <person name="Li K."/>
            <person name="Lu H.F."/>
            <person name="Shi C."/>
            <person name="Zhu S.T."/>
            <person name="Xiao Z.Y."/>
            <person name="Nan H."/>
            <person name="Yue Y."/>
            <person name="Zhu X.G."/>
            <person name="Wu Y."/>
            <person name="Hong X.N."/>
            <person name="Fan G.Y."/>
            <person name="Tong Y."/>
            <person name="Zhang D."/>
            <person name="Mao C.L."/>
            <person name="Liu Y.L."/>
            <person name="Hao S.J."/>
            <person name="Liu W.Q."/>
            <person name="Lv M.Q."/>
            <person name="Zhang H.B."/>
            <person name="Liu Y."/>
            <person name="Hu-Tang G.R."/>
            <person name="Wang J.P."/>
            <person name="Wang J.H."/>
            <person name="Sun Y.H."/>
            <person name="Ni S.B."/>
            <person name="Chen W.B."/>
            <person name="Zhang X.C."/>
            <person name="Jiao Y.N."/>
            <person name="Eichler E.E."/>
            <person name="Li G.H."/>
            <person name="Liu X."/>
            <person name="Gao L.Z."/>
        </authorList>
    </citation>
    <scope>NUCLEOTIDE SEQUENCE [LARGE SCALE GENOMIC DNA]</scope>
    <source>
        <strain evidence="2">cv. GT1</strain>
        <tissue evidence="1">Leaf</tissue>
    </source>
</reference>
<dbReference type="AlphaFoldDB" id="A0A6A6N6E7"/>
<name>A0A6A6N6E7_HEVBR</name>
<keyword evidence="2" id="KW-1185">Reference proteome</keyword>
<organism evidence="1 2">
    <name type="scientific">Hevea brasiliensis</name>
    <name type="common">Para rubber tree</name>
    <name type="synonym">Siphonia brasiliensis</name>
    <dbReference type="NCBI Taxonomy" id="3981"/>
    <lineage>
        <taxon>Eukaryota</taxon>
        <taxon>Viridiplantae</taxon>
        <taxon>Streptophyta</taxon>
        <taxon>Embryophyta</taxon>
        <taxon>Tracheophyta</taxon>
        <taxon>Spermatophyta</taxon>
        <taxon>Magnoliopsida</taxon>
        <taxon>eudicotyledons</taxon>
        <taxon>Gunneridae</taxon>
        <taxon>Pentapetalae</taxon>
        <taxon>rosids</taxon>
        <taxon>fabids</taxon>
        <taxon>Malpighiales</taxon>
        <taxon>Euphorbiaceae</taxon>
        <taxon>Crotonoideae</taxon>
        <taxon>Micrandreae</taxon>
        <taxon>Hevea</taxon>
    </lineage>
</organism>
<dbReference type="EMBL" id="JAAGAX010000003">
    <property type="protein sequence ID" value="KAF2319739.1"/>
    <property type="molecule type" value="Genomic_DNA"/>
</dbReference>
<accession>A0A6A6N6E7</accession>
<proteinExistence type="predicted"/>
<sequence length="162" mass="17682">MRDLGRRIQGVIDASTSPIDRIKSLNIIKEENHRGPYFGLITVYPPEKNAPLATGAFRPRWNHPFVDLSGGIKNLPGKGPGKKAIHVRCGVGMSFRSAKRWRCVCKYSVATTDFIADQGNAVSLDSNNSFRPSSSGDVDSEILLKPAPKPVLKSAYFSVIVA</sequence>
<evidence type="ECO:0000313" key="1">
    <source>
        <dbReference type="EMBL" id="KAF2319739.1"/>
    </source>
</evidence>
<dbReference type="Proteomes" id="UP000467840">
    <property type="component" value="Chromosome 10"/>
</dbReference>
<evidence type="ECO:0000313" key="2">
    <source>
        <dbReference type="Proteomes" id="UP000467840"/>
    </source>
</evidence>